<organism evidence="2 3">
    <name type="scientific">Dendronalium phyllosphericum CENA369</name>
    <dbReference type="NCBI Taxonomy" id="1725256"/>
    <lineage>
        <taxon>Bacteria</taxon>
        <taxon>Bacillati</taxon>
        <taxon>Cyanobacteriota</taxon>
        <taxon>Cyanophyceae</taxon>
        <taxon>Nostocales</taxon>
        <taxon>Nostocaceae</taxon>
        <taxon>Dendronalium</taxon>
        <taxon>Dendronalium phyllosphericum</taxon>
    </lineage>
</organism>
<feature type="region of interest" description="Disordered" evidence="1">
    <location>
        <begin position="158"/>
        <end position="204"/>
    </location>
</feature>
<feature type="region of interest" description="Disordered" evidence="1">
    <location>
        <begin position="49"/>
        <end position="71"/>
    </location>
</feature>
<accession>A0A8J7LE12</accession>
<keyword evidence="3" id="KW-1185">Reference proteome</keyword>
<feature type="compositionally biased region" description="Low complexity" evidence="1">
    <location>
        <begin position="174"/>
        <end position="184"/>
    </location>
</feature>
<comment type="caution">
    <text evidence="2">The sequence shown here is derived from an EMBL/GenBank/DDBJ whole genome shotgun (WGS) entry which is preliminary data.</text>
</comment>
<name>A0A8J7LE12_9NOST</name>
<feature type="compositionally biased region" description="Gly residues" evidence="1">
    <location>
        <begin position="163"/>
        <end position="173"/>
    </location>
</feature>
<feature type="compositionally biased region" description="Low complexity" evidence="1">
    <location>
        <begin position="52"/>
        <end position="62"/>
    </location>
</feature>
<evidence type="ECO:0000256" key="1">
    <source>
        <dbReference type="SAM" id="MobiDB-lite"/>
    </source>
</evidence>
<protein>
    <submittedName>
        <fullName evidence="2">Uncharacterized protein</fullName>
    </submittedName>
</protein>
<gene>
    <name evidence="2" type="ORF">I8752_05745</name>
</gene>
<reference evidence="2 3" key="1">
    <citation type="journal article" date="2021" name="Int. J. Syst. Evol. Microbiol.">
        <title>Amazonocrinis nigriterrae gen. nov., sp. nov., Atlanticothrix silvestris gen. nov., sp. nov. and Dendronalium phyllosphericum gen. nov., sp. nov., nostocacean cyanobacteria from Brazilian environments.</title>
        <authorList>
            <person name="Alvarenga D.O."/>
            <person name="Andreote A.P.D."/>
            <person name="Branco L.H.Z."/>
            <person name="Delbaje E."/>
            <person name="Cruz R.B."/>
            <person name="Varani A.M."/>
            <person name="Fiore M.F."/>
        </authorList>
    </citation>
    <scope>NUCLEOTIDE SEQUENCE [LARGE SCALE GENOMIC DNA]</scope>
    <source>
        <strain evidence="2 3">CENA369</strain>
    </source>
</reference>
<dbReference type="EMBL" id="JAECZA010000014">
    <property type="protein sequence ID" value="MBH8572548.1"/>
    <property type="molecule type" value="Genomic_DNA"/>
</dbReference>
<feature type="region of interest" description="Disordered" evidence="1">
    <location>
        <begin position="105"/>
        <end position="126"/>
    </location>
</feature>
<dbReference type="AlphaFoldDB" id="A0A8J7LE12"/>
<proteinExistence type="predicted"/>
<dbReference type="Proteomes" id="UP000662314">
    <property type="component" value="Unassembled WGS sequence"/>
</dbReference>
<feature type="compositionally biased region" description="Gly residues" evidence="1">
    <location>
        <begin position="185"/>
        <end position="204"/>
    </location>
</feature>
<evidence type="ECO:0000313" key="2">
    <source>
        <dbReference type="EMBL" id="MBH8572548.1"/>
    </source>
</evidence>
<dbReference type="RefSeq" id="WP_214431373.1">
    <property type="nucleotide sequence ID" value="NZ_CAWPUQ010000046.1"/>
</dbReference>
<evidence type="ECO:0000313" key="3">
    <source>
        <dbReference type="Proteomes" id="UP000662314"/>
    </source>
</evidence>
<sequence length="204" mass="20658">MTDTNNSGSGNTPSTEELVNLLKQSPFGSLFDIPNVKPEQILEGFTNAFKDGSVSNPFPSGSGSPGGSGSSVNPFGDQFWDIFAGGKNPTDGENFWDIFAGGKDPTKDPLTGGSIPGGTGTPGKDDPFGEKFWDIFAGGKDPTNSEDFWKDFAAEKDPTQGFITGGSIPGGGSIPSFGGSEIPSFGGGGIPSFGGGGIPSFGGG</sequence>